<reference evidence="6 7" key="1">
    <citation type="submission" date="2025-04" db="UniProtKB">
        <authorList>
            <consortium name="RefSeq"/>
        </authorList>
    </citation>
    <scope>IDENTIFICATION</scope>
</reference>
<gene>
    <name evidence="6 7 8" type="primary">LOC110990049</name>
</gene>
<dbReference type="Proteomes" id="UP000694845">
    <property type="component" value="Unplaced"/>
</dbReference>
<feature type="coiled-coil region" evidence="1">
    <location>
        <begin position="522"/>
        <end position="618"/>
    </location>
</feature>
<accession>A0A8B8A3Q7</accession>
<evidence type="ECO:0000259" key="4">
    <source>
        <dbReference type="Pfam" id="PF23050"/>
    </source>
</evidence>
<dbReference type="KEGG" id="aplc:110990049"/>
<name>A0A8B8A3Q7_ACAPL</name>
<evidence type="ECO:0000313" key="7">
    <source>
        <dbReference type="RefSeq" id="XP_022110525.1"/>
    </source>
</evidence>
<dbReference type="GO" id="GO:0003729">
    <property type="term" value="F:mRNA binding"/>
    <property type="evidence" value="ECO:0007669"/>
    <property type="project" value="TreeGrafter"/>
</dbReference>
<dbReference type="GO" id="GO:0004521">
    <property type="term" value="F:RNA endonuclease activity"/>
    <property type="evidence" value="ECO:0007669"/>
    <property type="project" value="TreeGrafter"/>
</dbReference>
<dbReference type="GO" id="GO:0005634">
    <property type="term" value="C:nucleus"/>
    <property type="evidence" value="ECO:0007669"/>
    <property type="project" value="TreeGrafter"/>
</dbReference>
<dbReference type="InterPro" id="IPR051101">
    <property type="entry name" value="ZC3H12/N4BP1_RNase_Reg"/>
</dbReference>
<feature type="domain" description="N4BP1 first type I KH-domain" evidence="4">
    <location>
        <begin position="16"/>
        <end position="84"/>
    </location>
</feature>
<dbReference type="Pfam" id="PF11977">
    <property type="entry name" value="RNase_Zc3h12a"/>
    <property type="match status" value="1"/>
</dbReference>
<dbReference type="AlphaFoldDB" id="A0A8B8A3Q7"/>
<evidence type="ECO:0000313" key="5">
    <source>
        <dbReference type="Proteomes" id="UP000694845"/>
    </source>
</evidence>
<keyword evidence="1" id="KW-0175">Coiled coil</keyword>
<dbReference type="OMA" id="GDRFMIP"/>
<dbReference type="InterPro" id="IPR021869">
    <property type="entry name" value="RNase_Zc3h12_NYN"/>
</dbReference>
<evidence type="ECO:0000313" key="8">
    <source>
        <dbReference type="RefSeq" id="XP_022110526.1"/>
    </source>
</evidence>
<feature type="region of interest" description="Disordered" evidence="2">
    <location>
        <begin position="244"/>
        <end position="280"/>
    </location>
</feature>
<keyword evidence="5" id="KW-1185">Reference proteome</keyword>
<dbReference type="RefSeq" id="XP_022110524.1">
    <property type="nucleotide sequence ID" value="XM_022254832.1"/>
</dbReference>
<dbReference type="Pfam" id="PF23050">
    <property type="entry name" value="KH_N4BP1_1st"/>
    <property type="match status" value="1"/>
</dbReference>
<evidence type="ECO:0000256" key="1">
    <source>
        <dbReference type="SAM" id="Coils"/>
    </source>
</evidence>
<evidence type="ECO:0000313" key="6">
    <source>
        <dbReference type="RefSeq" id="XP_022110524.1"/>
    </source>
</evidence>
<proteinExistence type="predicted"/>
<dbReference type="FunFam" id="3.40.50.11980:FF:000001">
    <property type="entry name" value="ZC3H12A isoform 1"/>
    <property type="match status" value="1"/>
</dbReference>
<protein>
    <submittedName>
        <fullName evidence="6 7">Uncharacterized protein LOC110990049</fullName>
    </submittedName>
</protein>
<dbReference type="PANTHER" id="PTHR12876">
    <property type="entry name" value="N4BP1-RELATED"/>
    <property type="match status" value="1"/>
</dbReference>
<dbReference type="RefSeq" id="XP_022110525.1">
    <property type="nucleotide sequence ID" value="XM_022254833.1"/>
</dbReference>
<dbReference type="OrthoDB" id="392925at2759"/>
<dbReference type="InterPro" id="IPR056629">
    <property type="entry name" value="KH_N4BP1_1st"/>
</dbReference>
<dbReference type="Gene3D" id="3.40.50.11980">
    <property type="match status" value="1"/>
</dbReference>
<dbReference type="RefSeq" id="XP_022110526.1">
    <property type="nucleotide sequence ID" value="XM_022254834.1"/>
</dbReference>
<evidence type="ECO:0000259" key="3">
    <source>
        <dbReference type="Pfam" id="PF11977"/>
    </source>
</evidence>
<dbReference type="GeneID" id="110990049"/>
<dbReference type="GO" id="GO:0036464">
    <property type="term" value="C:cytoplasmic ribonucleoprotein granule"/>
    <property type="evidence" value="ECO:0007669"/>
    <property type="project" value="TreeGrafter"/>
</dbReference>
<feature type="region of interest" description="Disordered" evidence="2">
    <location>
        <begin position="189"/>
        <end position="224"/>
    </location>
</feature>
<organism evidence="5 8">
    <name type="scientific">Acanthaster planci</name>
    <name type="common">Crown-of-thorns starfish</name>
    <dbReference type="NCBI Taxonomy" id="133434"/>
    <lineage>
        <taxon>Eukaryota</taxon>
        <taxon>Metazoa</taxon>
        <taxon>Echinodermata</taxon>
        <taxon>Eleutherozoa</taxon>
        <taxon>Asterozoa</taxon>
        <taxon>Asteroidea</taxon>
        <taxon>Valvatacea</taxon>
        <taxon>Valvatida</taxon>
        <taxon>Acanthasteridae</taxon>
        <taxon>Acanthaster</taxon>
    </lineage>
</organism>
<feature type="domain" description="RNase NYN" evidence="3">
    <location>
        <begin position="643"/>
        <end position="800"/>
    </location>
</feature>
<dbReference type="CDD" id="cd09032">
    <property type="entry name" value="KH-I_N4BP1_like_rpt1"/>
    <property type="match status" value="1"/>
</dbReference>
<sequence length="955" mass="107799">MITEFEEHSQGAAKVQFTVSRTSLPNLLEWTERLQSRFRVTIQMQWELDQEAARLDEAAHVRWVALRGEAADCQKAKEYITIFCDAPHKMNVTYPEGIHTDLKDSQMEMEESYSCVLHFLKVGQLLIRSNDEMNLSLVLSVIEEKAAQYERHKDSSNQCITEFRTKYQGRNCQEPDLSDNDLEEDSMLVEDHSPNDTPPAQMMRSRSPGCLQTPAKHLLGGDPLKLKSKDSAVIPGQLSKLFSPVAEHSSISPDRKKIKSQPHPDQASSSPTPSPNFYRKYAHGSARLGTLNLSSSQQLAIQRVRDRGNFTQSEIDRVLEKVGSNWECADLITLLRRERTQQNIPESASHPPTKLDKLKNTQASLMQCLQEQSFTEPVHQELFSESRQKRYFMPPVHSPTSSAFSDEVLYMGIKKPPRDEFLQKKELSPFPDKHNKEEEKDLVMDGKDNVKDETDSILVISESDNEIVITNSSEESDTLEEFYIKGVLQERPKKESSSLAQHGTQLKKFNRPNLPAVERQKSEEQLGVIESLKKQIADLQDKLEQDRAEASSQQQVAILLQQTQREEMERQYLLQQQQLLEQQQQLQKQFELQEQALKAQQEVALKQLQQQQQEKQEQAMGTADLPREAIIIKPASRNPASPLRPVVIDGSNVAMSHGRQQVYSCRGIALCVAYFQRRGHQDITVFVPQGRRMQKPNAPDRPMKDQPILEQLESQGLLSFTPSRRIGHNYVNCYDDRFIVELAVQNDGVIVSNDNFRDLMGESPQWRFVIENRLVMYTFAGDHFMILNDPLGRKGPRIDQILCKSQPPGNAAGATSQQRLKTLQDPKGLSTAQPATKVGMQTLQGKTVLTLPATGVVPQWGTSAKTGAQIVGAGTAKGTQRPQTAPAPAPKAILAASFGQKAGRKDAKDHPCYEMLMGIFPNNEEEVLRVLTKNSDKEDANELVIQVLVEKEKSE</sequence>
<dbReference type="PANTHER" id="PTHR12876:SF35">
    <property type="entry name" value="LD08718P-RELATED"/>
    <property type="match status" value="1"/>
</dbReference>
<evidence type="ECO:0000256" key="2">
    <source>
        <dbReference type="SAM" id="MobiDB-lite"/>
    </source>
</evidence>